<gene>
    <name evidence="1" type="ORF">LCGC14_2199560</name>
</gene>
<organism evidence="1">
    <name type="scientific">marine sediment metagenome</name>
    <dbReference type="NCBI Taxonomy" id="412755"/>
    <lineage>
        <taxon>unclassified sequences</taxon>
        <taxon>metagenomes</taxon>
        <taxon>ecological metagenomes</taxon>
    </lineage>
</organism>
<proteinExistence type="predicted"/>
<dbReference type="AlphaFoldDB" id="A0A0F9GCW1"/>
<sequence>TNSTAPAGIVAAGNWDSFLDLGTLQP</sequence>
<comment type="caution">
    <text evidence="1">The sequence shown here is derived from an EMBL/GenBank/DDBJ whole genome shotgun (WGS) entry which is preliminary data.</text>
</comment>
<dbReference type="EMBL" id="LAZR01028951">
    <property type="protein sequence ID" value="KKL61017.1"/>
    <property type="molecule type" value="Genomic_DNA"/>
</dbReference>
<feature type="non-terminal residue" evidence="1">
    <location>
        <position position="1"/>
    </location>
</feature>
<accession>A0A0F9GCW1</accession>
<name>A0A0F9GCW1_9ZZZZ</name>
<reference evidence="1" key="1">
    <citation type="journal article" date="2015" name="Nature">
        <title>Complex archaea that bridge the gap between prokaryotes and eukaryotes.</title>
        <authorList>
            <person name="Spang A."/>
            <person name="Saw J.H."/>
            <person name="Jorgensen S.L."/>
            <person name="Zaremba-Niedzwiedzka K."/>
            <person name="Martijn J."/>
            <person name="Lind A.E."/>
            <person name="van Eijk R."/>
            <person name="Schleper C."/>
            <person name="Guy L."/>
            <person name="Ettema T.J."/>
        </authorList>
    </citation>
    <scope>NUCLEOTIDE SEQUENCE</scope>
</reference>
<evidence type="ECO:0000313" key="1">
    <source>
        <dbReference type="EMBL" id="KKL61017.1"/>
    </source>
</evidence>
<protein>
    <submittedName>
        <fullName evidence="1">Uncharacterized protein</fullName>
    </submittedName>
</protein>